<keyword evidence="2" id="KW-0489">Methyltransferase</keyword>
<evidence type="ECO:0000313" key="2">
    <source>
        <dbReference type="EMBL" id="AEY61964.1"/>
    </source>
</evidence>
<feature type="region of interest" description="Disordered" evidence="1">
    <location>
        <begin position="139"/>
        <end position="160"/>
    </location>
</feature>
<gene>
    <name evidence="2" type="ORF">ACCB14784</name>
</gene>
<name>V9IMV1_APICE</name>
<organism evidence="2">
    <name type="scientific">Apis cerana</name>
    <name type="common">Indian honeybee</name>
    <dbReference type="NCBI Taxonomy" id="7461"/>
    <lineage>
        <taxon>Eukaryota</taxon>
        <taxon>Metazoa</taxon>
        <taxon>Ecdysozoa</taxon>
        <taxon>Arthropoda</taxon>
        <taxon>Hexapoda</taxon>
        <taxon>Insecta</taxon>
        <taxon>Pterygota</taxon>
        <taxon>Neoptera</taxon>
        <taxon>Endopterygota</taxon>
        <taxon>Hymenoptera</taxon>
        <taxon>Apocrita</taxon>
        <taxon>Aculeata</taxon>
        <taxon>Apoidea</taxon>
        <taxon>Anthophila</taxon>
        <taxon>Apidae</taxon>
        <taxon>Apis</taxon>
    </lineage>
</organism>
<evidence type="ECO:0000256" key="1">
    <source>
        <dbReference type="SAM" id="MobiDB-lite"/>
    </source>
</evidence>
<feature type="compositionally biased region" description="Basic and acidic residues" evidence="1">
    <location>
        <begin position="1"/>
        <end position="10"/>
    </location>
</feature>
<feature type="region of interest" description="Disordered" evidence="1">
    <location>
        <begin position="1"/>
        <end position="26"/>
    </location>
</feature>
<feature type="compositionally biased region" description="Basic and acidic residues" evidence="1">
    <location>
        <begin position="57"/>
        <end position="100"/>
    </location>
</feature>
<keyword evidence="2" id="KW-0808">Transferase</keyword>
<dbReference type="EMBL" id="JR053563">
    <property type="protein sequence ID" value="AEY61964.1"/>
    <property type="molecule type" value="mRNA"/>
</dbReference>
<accession>V9IMV1</accession>
<feature type="compositionally biased region" description="Basic and acidic residues" evidence="1">
    <location>
        <begin position="139"/>
        <end position="149"/>
    </location>
</feature>
<dbReference type="AlphaFoldDB" id="V9IMV1"/>
<reference evidence="2" key="1">
    <citation type="submission" date="2011-11" db="EMBL/GenBank/DDBJ databases">
        <title>Decoding the brain transcriptome of the Eastern honeybee (Apis cerana) based on pyrosequencing.</title>
        <authorList>
            <person name="Sun L."/>
            <person name="Zheng H."/>
            <person name="Wang Y."/>
            <person name="Xie X."/>
            <person name="Zhu Y."/>
            <person name="Gu W."/>
            <person name="Wang S."/>
        </authorList>
    </citation>
    <scope>NUCLEOTIDE SEQUENCE</scope>
    <source>
        <tissue evidence="2">Brain</tissue>
    </source>
</reference>
<feature type="region of interest" description="Disordered" evidence="1">
    <location>
        <begin position="49"/>
        <end position="125"/>
    </location>
</feature>
<protein>
    <submittedName>
        <fullName evidence="2">Euchromatic histone methyltransferase 1 isoform 2</fullName>
    </submittedName>
</protein>
<sequence length="160" mass="18175">MSENKSKEDATMEGCQEGGEEEGMAAERVEDKVSIQQILEGMTNEFNKSVSPVKSTEINRSEKLDHEEIEKSEINFDKSAIEKELAGDKDIEDISTKQKTTESMSTDENHREDHKEDTGKQEILKKDNGIPRIVLTFRTIDENTDDGKKQRYQVVPPTLL</sequence>
<dbReference type="GO" id="GO:0008168">
    <property type="term" value="F:methyltransferase activity"/>
    <property type="evidence" value="ECO:0007669"/>
    <property type="project" value="UniProtKB-KW"/>
</dbReference>
<feature type="compositionally biased region" description="Basic and acidic residues" evidence="1">
    <location>
        <begin position="107"/>
        <end position="125"/>
    </location>
</feature>
<dbReference type="GO" id="GO:0032259">
    <property type="term" value="P:methylation"/>
    <property type="evidence" value="ECO:0007669"/>
    <property type="project" value="UniProtKB-KW"/>
</dbReference>
<proteinExistence type="evidence at transcript level"/>